<evidence type="ECO:0000313" key="2">
    <source>
        <dbReference type="EMBL" id="ASG22305.1"/>
    </source>
</evidence>
<name>A0A248JUD0_9PROT</name>
<dbReference type="EMBL" id="CP022111">
    <property type="protein sequence ID" value="ASG22305.1"/>
    <property type="molecule type" value="Genomic_DNA"/>
</dbReference>
<dbReference type="InterPro" id="IPR000182">
    <property type="entry name" value="GNAT_dom"/>
</dbReference>
<sequence length="214" mass="23833">MSWAWPEGIRNLQGGGIRLEPLSLDHVAGLTEAAATATDHEWDMGFVPRPDDMKVYVSRAIYDLRAGRSFPFAVCLETGEPIGTSWFRVFDPWRRKLEIGFTWYAAPHRKGIANLQTKLLLMSFAFDVLNCILVEFLVYEGNLPSRRAIAGLGARQDGMLRRVIPMGDGTFGDVVVFSVSNDEWPVVKSTMASRLESRRRVPLDGFRAAGPTGS</sequence>
<dbReference type="PANTHER" id="PTHR43610">
    <property type="entry name" value="BLL6696 PROTEIN"/>
    <property type="match status" value="1"/>
</dbReference>
<dbReference type="KEGG" id="nao:Y958_15210"/>
<evidence type="ECO:0000313" key="3">
    <source>
        <dbReference type="Proteomes" id="UP000197153"/>
    </source>
</evidence>
<evidence type="ECO:0000259" key="1">
    <source>
        <dbReference type="Pfam" id="PF13302"/>
    </source>
</evidence>
<dbReference type="GO" id="GO:0016747">
    <property type="term" value="F:acyltransferase activity, transferring groups other than amino-acyl groups"/>
    <property type="evidence" value="ECO:0007669"/>
    <property type="project" value="InterPro"/>
</dbReference>
<dbReference type="RefSeq" id="WP_088872901.1">
    <property type="nucleotide sequence ID" value="NZ_CP022111.1"/>
</dbReference>
<protein>
    <submittedName>
        <fullName evidence="2">GNAT family N-acetyltransferase</fullName>
    </submittedName>
</protein>
<dbReference type="Gene3D" id="3.40.630.30">
    <property type="match status" value="1"/>
</dbReference>
<accession>A0A248JUD0</accession>
<keyword evidence="2" id="KW-0808">Transferase</keyword>
<organism evidence="2 3">
    <name type="scientific">Nitrospirillum viridazoti CBAmc</name>
    <dbReference type="NCBI Taxonomy" id="1441467"/>
    <lineage>
        <taxon>Bacteria</taxon>
        <taxon>Pseudomonadati</taxon>
        <taxon>Pseudomonadota</taxon>
        <taxon>Alphaproteobacteria</taxon>
        <taxon>Rhodospirillales</taxon>
        <taxon>Azospirillaceae</taxon>
        <taxon>Nitrospirillum</taxon>
        <taxon>Nitrospirillum viridazoti</taxon>
    </lineage>
</organism>
<dbReference type="AlphaFoldDB" id="A0A248JUD0"/>
<proteinExistence type="predicted"/>
<dbReference type="SUPFAM" id="SSF55729">
    <property type="entry name" value="Acyl-CoA N-acyltransferases (Nat)"/>
    <property type="match status" value="1"/>
</dbReference>
<reference evidence="2 3" key="1">
    <citation type="submission" date="2017-06" db="EMBL/GenBank/DDBJ databases">
        <title>Complete genome sequence of Nitrospirillum amazonense strain CBAmC, an endophytic nitrogen-fixing and plant growth-promoting bacterium, isolated from sugarcane.</title>
        <authorList>
            <person name="Schwab S."/>
            <person name="dos Santos Teixeira K.R."/>
            <person name="Simoes Araujo J.L."/>
            <person name="Soares Vidal M."/>
            <person name="Borges de Freitas H.R."/>
            <person name="Rivello Crivelaro A.L."/>
            <person name="Bueno de Camargo Nunes A."/>
            <person name="dos Santos C.M."/>
            <person name="Palmeira da Silva Rosa D."/>
            <person name="da Silva Padilha D."/>
            <person name="da Silva E."/>
            <person name="Araujo Terra L."/>
            <person name="Soares Mendes V."/>
            <person name="Farinelli L."/>
            <person name="Magalhaes Cruz L."/>
            <person name="Baldani J.I."/>
        </authorList>
    </citation>
    <scope>NUCLEOTIDE SEQUENCE [LARGE SCALE GENOMIC DNA]</scope>
    <source>
        <strain evidence="2 3">CBAmC</strain>
    </source>
</reference>
<keyword evidence="3" id="KW-1185">Reference proteome</keyword>
<dbReference type="PANTHER" id="PTHR43610:SF1">
    <property type="entry name" value="N-ACETYLTRANSFERASE DOMAIN-CONTAINING PROTEIN"/>
    <property type="match status" value="1"/>
</dbReference>
<dbReference type="InterPro" id="IPR016181">
    <property type="entry name" value="Acyl_CoA_acyltransferase"/>
</dbReference>
<gene>
    <name evidence="2" type="ORF">Y958_15210</name>
</gene>
<dbReference type="Proteomes" id="UP000197153">
    <property type="component" value="Chromosome 2"/>
</dbReference>
<dbReference type="Pfam" id="PF13302">
    <property type="entry name" value="Acetyltransf_3"/>
    <property type="match status" value="1"/>
</dbReference>
<feature type="domain" description="N-acetyltransferase" evidence="1">
    <location>
        <begin position="18"/>
        <end position="154"/>
    </location>
</feature>